<sequence length="74" mass="8397">MSTREATPFYQLLFTCPAWGARAPLCQVPWKWSDLDKNTETTAGSRRVGIQLQYTTRDTTDQVTTLFSGRRPTA</sequence>
<dbReference type="AlphaFoldDB" id="A0A9Q1G0S1"/>
<dbReference type="Proteomes" id="UP001152622">
    <property type="component" value="Chromosome 3"/>
</dbReference>
<dbReference type="EMBL" id="JAINUF010000003">
    <property type="protein sequence ID" value="KAJ8370686.1"/>
    <property type="molecule type" value="Genomic_DNA"/>
</dbReference>
<proteinExistence type="predicted"/>
<evidence type="ECO:0000313" key="2">
    <source>
        <dbReference type="Proteomes" id="UP001152622"/>
    </source>
</evidence>
<keyword evidence="2" id="KW-1185">Reference proteome</keyword>
<name>A0A9Q1G0S1_SYNKA</name>
<organism evidence="1 2">
    <name type="scientific">Synaphobranchus kaupii</name>
    <name type="common">Kaup's arrowtooth eel</name>
    <dbReference type="NCBI Taxonomy" id="118154"/>
    <lineage>
        <taxon>Eukaryota</taxon>
        <taxon>Metazoa</taxon>
        <taxon>Chordata</taxon>
        <taxon>Craniata</taxon>
        <taxon>Vertebrata</taxon>
        <taxon>Euteleostomi</taxon>
        <taxon>Actinopterygii</taxon>
        <taxon>Neopterygii</taxon>
        <taxon>Teleostei</taxon>
        <taxon>Anguilliformes</taxon>
        <taxon>Synaphobranchidae</taxon>
        <taxon>Synaphobranchus</taxon>
    </lineage>
</organism>
<gene>
    <name evidence="1" type="ORF">SKAU_G00107140</name>
</gene>
<comment type="caution">
    <text evidence="1">The sequence shown here is derived from an EMBL/GenBank/DDBJ whole genome shotgun (WGS) entry which is preliminary data.</text>
</comment>
<reference evidence="1" key="1">
    <citation type="journal article" date="2023" name="Science">
        <title>Genome structures resolve the early diversification of teleost fishes.</title>
        <authorList>
            <person name="Parey E."/>
            <person name="Louis A."/>
            <person name="Montfort J."/>
            <person name="Bouchez O."/>
            <person name="Roques C."/>
            <person name="Iampietro C."/>
            <person name="Lluch J."/>
            <person name="Castinel A."/>
            <person name="Donnadieu C."/>
            <person name="Desvignes T."/>
            <person name="Floi Bucao C."/>
            <person name="Jouanno E."/>
            <person name="Wen M."/>
            <person name="Mejri S."/>
            <person name="Dirks R."/>
            <person name="Jansen H."/>
            <person name="Henkel C."/>
            <person name="Chen W.J."/>
            <person name="Zahm M."/>
            <person name="Cabau C."/>
            <person name="Klopp C."/>
            <person name="Thompson A.W."/>
            <person name="Robinson-Rechavi M."/>
            <person name="Braasch I."/>
            <person name="Lecointre G."/>
            <person name="Bobe J."/>
            <person name="Postlethwait J.H."/>
            <person name="Berthelot C."/>
            <person name="Roest Crollius H."/>
            <person name="Guiguen Y."/>
        </authorList>
    </citation>
    <scope>NUCLEOTIDE SEQUENCE</scope>
    <source>
        <strain evidence="1">WJC10195</strain>
    </source>
</reference>
<accession>A0A9Q1G0S1</accession>
<evidence type="ECO:0000313" key="1">
    <source>
        <dbReference type="EMBL" id="KAJ8370686.1"/>
    </source>
</evidence>
<protein>
    <submittedName>
        <fullName evidence="1">Uncharacterized protein</fullName>
    </submittedName>
</protein>